<dbReference type="Proteomes" id="UP000640274">
    <property type="component" value="Unassembled WGS sequence"/>
</dbReference>
<keyword evidence="2" id="KW-1185">Reference proteome</keyword>
<dbReference type="RefSeq" id="WP_199017782.1">
    <property type="nucleotide sequence ID" value="NZ_JAELUP010000005.1"/>
</dbReference>
<proteinExistence type="predicted"/>
<accession>A0A934IZ00</accession>
<reference evidence="1" key="1">
    <citation type="submission" date="2020-12" db="EMBL/GenBank/DDBJ databases">
        <authorList>
            <person name="Huq M.A."/>
        </authorList>
    </citation>
    <scope>NUCLEOTIDE SEQUENCE</scope>
    <source>
        <strain evidence="1">MAHUQ-46</strain>
    </source>
</reference>
<dbReference type="EMBL" id="JAELUP010000005">
    <property type="protein sequence ID" value="MBJ6360269.1"/>
    <property type="molecule type" value="Genomic_DNA"/>
</dbReference>
<name>A0A934IZ00_9BACL</name>
<organism evidence="1 2">
    <name type="scientific">Paenibacillus roseus</name>
    <dbReference type="NCBI Taxonomy" id="2798579"/>
    <lineage>
        <taxon>Bacteria</taxon>
        <taxon>Bacillati</taxon>
        <taxon>Bacillota</taxon>
        <taxon>Bacilli</taxon>
        <taxon>Bacillales</taxon>
        <taxon>Paenibacillaceae</taxon>
        <taxon>Paenibacillus</taxon>
    </lineage>
</organism>
<protein>
    <submittedName>
        <fullName evidence="1">Uncharacterized protein</fullName>
    </submittedName>
</protein>
<comment type="caution">
    <text evidence="1">The sequence shown here is derived from an EMBL/GenBank/DDBJ whole genome shotgun (WGS) entry which is preliminary data.</text>
</comment>
<evidence type="ECO:0000313" key="2">
    <source>
        <dbReference type="Proteomes" id="UP000640274"/>
    </source>
</evidence>
<evidence type="ECO:0000313" key="1">
    <source>
        <dbReference type="EMBL" id="MBJ6360269.1"/>
    </source>
</evidence>
<sequence length="114" mass="13059">MPIHPVNFVLLGTLPNKNVIKGVDQGALRGKRHYKYNSVFGQIIHRPSPDDLSVQLMYDIANLQLNIYHVLLGHWEIQNGYKRHIMNANLTHHYLAKFTLHGLSLHLTNSQQGD</sequence>
<gene>
    <name evidence="1" type="ORF">JFN88_02895</name>
</gene>
<dbReference type="AlphaFoldDB" id="A0A934IZ00"/>